<evidence type="ECO:0000256" key="2">
    <source>
        <dbReference type="ARBA" id="ARBA00023125"/>
    </source>
</evidence>
<dbReference type="SMART" id="SM00354">
    <property type="entry name" value="HTH_LACI"/>
    <property type="match status" value="1"/>
</dbReference>
<dbReference type="GO" id="GO:0000976">
    <property type="term" value="F:transcription cis-regulatory region binding"/>
    <property type="evidence" value="ECO:0007669"/>
    <property type="project" value="TreeGrafter"/>
</dbReference>
<reference evidence="5 6" key="1">
    <citation type="submission" date="2020-01" db="EMBL/GenBank/DDBJ databases">
        <title>Genomes of bacteria type strains.</title>
        <authorList>
            <person name="Chen J."/>
            <person name="Zhu S."/>
            <person name="Chen J."/>
        </authorList>
    </citation>
    <scope>NUCLEOTIDE SEQUENCE [LARGE SCALE GENOMIC DNA]</scope>
    <source>
        <strain evidence="5 6">KCTC 52919</strain>
    </source>
</reference>
<dbReference type="Proteomes" id="UP000476332">
    <property type="component" value="Unassembled WGS sequence"/>
</dbReference>
<dbReference type="EMBL" id="JAAAMJ010000003">
    <property type="protein sequence ID" value="NDV86578.1"/>
    <property type="molecule type" value="Genomic_DNA"/>
</dbReference>
<dbReference type="GO" id="GO:0003700">
    <property type="term" value="F:DNA-binding transcription factor activity"/>
    <property type="evidence" value="ECO:0007669"/>
    <property type="project" value="TreeGrafter"/>
</dbReference>
<comment type="caution">
    <text evidence="5">The sequence shown here is derived from an EMBL/GenBank/DDBJ whole genome shotgun (WGS) entry which is preliminary data.</text>
</comment>
<dbReference type="PANTHER" id="PTHR30146">
    <property type="entry name" value="LACI-RELATED TRANSCRIPTIONAL REPRESSOR"/>
    <property type="match status" value="1"/>
</dbReference>
<organism evidence="5 6">
    <name type="scientific">Aurantimonas aggregata</name>
    <dbReference type="NCBI Taxonomy" id="2047720"/>
    <lineage>
        <taxon>Bacteria</taxon>
        <taxon>Pseudomonadati</taxon>
        <taxon>Pseudomonadota</taxon>
        <taxon>Alphaproteobacteria</taxon>
        <taxon>Hyphomicrobiales</taxon>
        <taxon>Aurantimonadaceae</taxon>
        <taxon>Aurantimonas</taxon>
    </lineage>
</organism>
<dbReference type="SUPFAM" id="SSF53822">
    <property type="entry name" value="Periplasmic binding protein-like I"/>
    <property type="match status" value="1"/>
</dbReference>
<proteinExistence type="predicted"/>
<evidence type="ECO:0000313" key="5">
    <source>
        <dbReference type="EMBL" id="NDV86578.1"/>
    </source>
</evidence>
<dbReference type="Gene3D" id="3.40.50.2300">
    <property type="match status" value="2"/>
</dbReference>
<keyword evidence="6" id="KW-1185">Reference proteome</keyword>
<gene>
    <name evidence="5" type="ORF">GTW51_07680</name>
</gene>
<accession>A0A6L9MG24</accession>
<dbReference type="CDD" id="cd01575">
    <property type="entry name" value="PBP1_GntR"/>
    <property type="match status" value="1"/>
</dbReference>
<keyword evidence="3" id="KW-0804">Transcription</keyword>
<dbReference type="InterPro" id="IPR000843">
    <property type="entry name" value="HTH_LacI"/>
</dbReference>
<sequence>MTLPENQEHAFDPVERVAASESASRILALGGKVRIEDVAALAGVSPITVSRALRNPGIVSDVRRKRIEAAVAETGYASNPHASALKSGRSNIVAAFLSNIASEQYTAAADGCSAVLERAGYHLVMGRTSYSYARETSLIRAIMAMRPAAAFITGVMELEENRLFLRGLDIPIVESWANARDPIDMLVGFSNVDGVRLAVTHLAERGYRKVGFIGRNSGRGTIRRKAFETHAEALGLERIAALSVPNVHGVIDGRQALRDILTTVSDLDAVFCANDLLGIGAMLEARAMGLRIPEDLAIVGFGDSELAAQIPPGMTTVCVDSHAMGETAGRLILGRLNDDLSGETRRVFPVSLKIRGST</sequence>
<dbReference type="PROSITE" id="PS50932">
    <property type="entry name" value="HTH_LACI_2"/>
    <property type="match status" value="1"/>
</dbReference>
<dbReference type="InterPro" id="IPR010982">
    <property type="entry name" value="Lambda_DNA-bd_dom_sf"/>
</dbReference>
<dbReference type="RefSeq" id="WP_163043301.1">
    <property type="nucleotide sequence ID" value="NZ_JAAAMJ010000003.1"/>
</dbReference>
<evidence type="ECO:0000256" key="1">
    <source>
        <dbReference type="ARBA" id="ARBA00023015"/>
    </source>
</evidence>
<dbReference type="PROSITE" id="PS00356">
    <property type="entry name" value="HTH_LACI_1"/>
    <property type="match status" value="1"/>
</dbReference>
<protein>
    <submittedName>
        <fullName evidence="5">Substrate-binding domain-containing protein</fullName>
    </submittedName>
</protein>
<dbReference type="CDD" id="cd01392">
    <property type="entry name" value="HTH_LacI"/>
    <property type="match status" value="1"/>
</dbReference>
<dbReference type="Pfam" id="PF00356">
    <property type="entry name" value="LacI"/>
    <property type="match status" value="1"/>
</dbReference>
<dbReference type="Pfam" id="PF13377">
    <property type="entry name" value="Peripla_BP_3"/>
    <property type="match status" value="1"/>
</dbReference>
<dbReference type="Gene3D" id="1.10.260.40">
    <property type="entry name" value="lambda repressor-like DNA-binding domains"/>
    <property type="match status" value="1"/>
</dbReference>
<dbReference type="AlphaFoldDB" id="A0A6L9MG24"/>
<dbReference type="InterPro" id="IPR028082">
    <property type="entry name" value="Peripla_BP_I"/>
</dbReference>
<evidence type="ECO:0000313" key="6">
    <source>
        <dbReference type="Proteomes" id="UP000476332"/>
    </source>
</evidence>
<dbReference type="PANTHER" id="PTHR30146:SF33">
    <property type="entry name" value="TRANSCRIPTIONAL REGULATOR"/>
    <property type="match status" value="1"/>
</dbReference>
<keyword evidence="2" id="KW-0238">DNA-binding</keyword>
<dbReference type="SUPFAM" id="SSF47413">
    <property type="entry name" value="lambda repressor-like DNA-binding domains"/>
    <property type="match status" value="1"/>
</dbReference>
<dbReference type="InterPro" id="IPR046335">
    <property type="entry name" value="LacI/GalR-like_sensor"/>
</dbReference>
<evidence type="ECO:0000259" key="4">
    <source>
        <dbReference type="PROSITE" id="PS50932"/>
    </source>
</evidence>
<feature type="domain" description="HTH lacI-type" evidence="4">
    <location>
        <begin position="33"/>
        <end position="87"/>
    </location>
</feature>
<evidence type="ECO:0000256" key="3">
    <source>
        <dbReference type="ARBA" id="ARBA00023163"/>
    </source>
</evidence>
<name>A0A6L9MG24_9HYPH</name>
<keyword evidence="1" id="KW-0805">Transcription regulation</keyword>